<evidence type="ECO:0000313" key="1">
    <source>
        <dbReference type="EMBL" id="NOT32828.1"/>
    </source>
</evidence>
<comment type="caution">
    <text evidence="1">The sequence shown here is derived from an EMBL/GenBank/DDBJ whole genome shotgun (WGS) entry which is preliminary data.</text>
</comment>
<proteinExistence type="predicted"/>
<dbReference type="SUPFAM" id="SSF53254">
    <property type="entry name" value="Phosphoglycerate mutase-like"/>
    <property type="match status" value="1"/>
</dbReference>
<evidence type="ECO:0000313" key="2">
    <source>
        <dbReference type="Proteomes" id="UP000580839"/>
    </source>
</evidence>
<gene>
    <name evidence="1" type="ORF">HOP12_01525</name>
</gene>
<sequence>MPLTLDLLRHGHAATPGPAGDALRPLTAAGRGALAHLARYLSDSGTHYELALTSPLTRAVETTEIVLRGVAPEPQCFALGELTPDAEIGTALVVIAAHANGAGHVLVVSHMPLLGELCSLLTADPATGFAPGELARIEFDGDVLPGAGRLVGTWRGERLG</sequence>
<dbReference type="InterPro" id="IPR029033">
    <property type="entry name" value="His_PPase_superfam"/>
</dbReference>
<accession>A0A849SAY3</accession>
<reference evidence="1 2" key="1">
    <citation type="submission" date="2020-04" db="EMBL/GenBank/DDBJ databases">
        <title>Metagenomic profiling of ammonia- and methane-oxidizing microorganisms in a Dutch drinking water treatment plant.</title>
        <authorList>
            <person name="Poghosyan L."/>
            <person name="Leucker S."/>
        </authorList>
    </citation>
    <scope>NUCLEOTIDE SEQUENCE [LARGE SCALE GENOMIC DNA]</scope>
    <source>
        <strain evidence="1">S-RSF-IL-03</strain>
    </source>
</reference>
<dbReference type="EMBL" id="JABFRW010000016">
    <property type="protein sequence ID" value="NOT32828.1"/>
    <property type="molecule type" value="Genomic_DNA"/>
</dbReference>
<dbReference type="Proteomes" id="UP000580839">
    <property type="component" value="Unassembled WGS sequence"/>
</dbReference>
<organism evidence="1 2">
    <name type="scientific">Eiseniibacteriota bacterium</name>
    <dbReference type="NCBI Taxonomy" id="2212470"/>
    <lineage>
        <taxon>Bacteria</taxon>
        <taxon>Candidatus Eiseniibacteriota</taxon>
    </lineage>
</organism>
<dbReference type="Gene3D" id="3.40.50.1240">
    <property type="entry name" value="Phosphoglycerate mutase-like"/>
    <property type="match status" value="1"/>
</dbReference>
<name>A0A849SAY3_UNCEI</name>
<dbReference type="CDD" id="cd07067">
    <property type="entry name" value="HP_PGM_like"/>
    <property type="match status" value="1"/>
</dbReference>
<dbReference type="InterPro" id="IPR013078">
    <property type="entry name" value="His_Pase_superF_clade-1"/>
</dbReference>
<protein>
    <submittedName>
        <fullName evidence="1">Phosphohistidine phosphatase SixA</fullName>
    </submittedName>
</protein>
<dbReference type="Pfam" id="PF00300">
    <property type="entry name" value="His_Phos_1"/>
    <property type="match status" value="1"/>
</dbReference>
<dbReference type="AlphaFoldDB" id="A0A849SAY3"/>